<proteinExistence type="inferred from homology"/>
<name>A0A5J5EWQ4_9PEZI</name>
<keyword evidence="7 14" id="KW-1133">Transmembrane helix</keyword>
<dbReference type="Gene3D" id="1.20.120.1630">
    <property type="match status" value="1"/>
</dbReference>
<evidence type="ECO:0000256" key="2">
    <source>
        <dbReference type="ARBA" id="ARBA00005402"/>
    </source>
</evidence>
<dbReference type="GO" id="GO:0050613">
    <property type="term" value="F:Delta14-sterol reductase activity"/>
    <property type="evidence" value="ECO:0007669"/>
    <property type="project" value="TreeGrafter"/>
</dbReference>
<comment type="similarity">
    <text evidence="2 14">Belongs to the ERG4/ERG24 family.</text>
</comment>
<feature type="transmembrane region" description="Helical" evidence="14">
    <location>
        <begin position="134"/>
        <end position="153"/>
    </location>
</feature>
<dbReference type="FunCoup" id="A0A5J5EWQ4">
    <property type="interactions" value="512"/>
</dbReference>
<feature type="transmembrane region" description="Helical" evidence="14">
    <location>
        <begin position="96"/>
        <end position="114"/>
    </location>
</feature>
<keyword evidence="11 14" id="KW-0472">Membrane</keyword>
<dbReference type="OrthoDB" id="10262235at2759"/>
<keyword evidence="4 14" id="KW-0812">Transmembrane</keyword>
<dbReference type="InterPro" id="IPR001171">
    <property type="entry name" value="ERG24_DHCR-like"/>
</dbReference>
<evidence type="ECO:0000256" key="12">
    <source>
        <dbReference type="ARBA" id="ARBA00023166"/>
    </source>
</evidence>
<dbReference type="InterPro" id="IPR018083">
    <property type="entry name" value="Sterol_reductase_CS"/>
</dbReference>
<keyword evidence="8 14" id="KW-0560">Oxidoreductase</keyword>
<comment type="subcellular location">
    <subcellularLocation>
        <location evidence="1">Membrane</location>
        <topology evidence="1">Multi-pass membrane protein</topology>
    </subcellularLocation>
</comment>
<dbReference type="PROSITE" id="PS01018">
    <property type="entry name" value="STEROL_REDUCT_2"/>
    <property type="match status" value="1"/>
</dbReference>
<dbReference type="InParanoid" id="A0A5J5EWQ4"/>
<evidence type="ECO:0000313" key="15">
    <source>
        <dbReference type="EMBL" id="KAA8905729.1"/>
    </source>
</evidence>
<feature type="transmembrane region" description="Helical" evidence="14">
    <location>
        <begin position="361"/>
        <end position="387"/>
    </location>
</feature>
<evidence type="ECO:0000256" key="14">
    <source>
        <dbReference type="RuleBase" id="RU369120"/>
    </source>
</evidence>
<sequence length="421" mass="48076">MEYQFGGPLGALGVTVGTPFIAYALYFVCNENGCPSQSFLSSPLQTLAEQWPGLGGIYSHQVFGYYCAWYFGLAALQFVLPGKTQQGVVLKDKSRLLYKLNVLETSLLVLSYLSFMTFKEGLTWSFWSWMWNNYIQLLTATLVFAFLLACYVYSASFFTGELLADHGNTGNPLYDWFIGRPLNPRIGMLDLKEFSELRPGMILWPILNFTFLAHQYSSSGRITDSMILVNVFQFWYVIDSFINEPAVLTTMDITTDGFGFMLSFGDLCWVPFVYSLQARYLAMYPVDLGFLGIAGVLAVQGFGYWIFRGANGQKNKFRTNPNDPSLRHLKYLETKSGSKLLITGWWGVARHINYLGDWIMAWAWCLPTGFGTPITYFYVVYFAVLLIHRDRRDEAKCMAKYGADWDRYTKAVPSRILPWVY</sequence>
<keyword evidence="6 14" id="KW-0752">Steroid biosynthesis</keyword>
<keyword evidence="3 14" id="KW-0444">Lipid biosynthesis</keyword>
<evidence type="ECO:0000256" key="11">
    <source>
        <dbReference type="ARBA" id="ARBA00023136"/>
    </source>
</evidence>
<reference evidence="15 16" key="1">
    <citation type="submission" date="2019-09" db="EMBL/GenBank/DDBJ databases">
        <title>Draft genome of the ectomycorrhizal ascomycete Sphaerosporella brunnea.</title>
        <authorList>
            <consortium name="DOE Joint Genome Institute"/>
            <person name="Benucci G.M."/>
            <person name="Marozzi G."/>
            <person name="Antonielli L."/>
            <person name="Sanchez S."/>
            <person name="Marco P."/>
            <person name="Wang X."/>
            <person name="Falini L.B."/>
            <person name="Barry K."/>
            <person name="Haridas S."/>
            <person name="Lipzen A."/>
            <person name="Labutti K."/>
            <person name="Grigoriev I.V."/>
            <person name="Murat C."/>
            <person name="Martin F."/>
            <person name="Albertini E."/>
            <person name="Donnini D."/>
            <person name="Bonito G."/>
        </authorList>
    </citation>
    <scope>NUCLEOTIDE SEQUENCE [LARGE SCALE GENOMIC DNA]</scope>
    <source>
        <strain evidence="15 16">Sb_GMNB300</strain>
    </source>
</reference>
<evidence type="ECO:0000256" key="8">
    <source>
        <dbReference type="ARBA" id="ARBA00023002"/>
    </source>
</evidence>
<feature type="transmembrane region" description="Helical" evidence="14">
    <location>
        <begin position="63"/>
        <end position="84"/>
    </location>
</feature>
<evidence type="ECO:0000256" key="13">
    <source>
        <dbReference type="ARBA" id="ARBA00023221"/>
    </source>
</evidence>
<protein>
    <recommendedName>
        <fullName evidence="14">Delta(14)-sterol reductase</fullName>
    </recommendedName>
    <alternativeName>
        <fullName evidence="14">C-14 sterol reductase</fullName>
    </alternativeName>
    <alternativeName>
        <fullName evidence="14">Sterol C14-reductase</fullName>
    </alternativeName>
</protein>
<dbReference type="FunFam" id="1.20.120.1630:FF:000008">
    <property type="entry name" value="C-14 sterol reductase"/>
    <property type="match status" value="1"/>
</dbReference>
<comment type="caution">
    <text evidence="15">The sequence shown here is derived from an EMBL/GenBank/DDBJ whole genome shotgun (WGS) entry which is preliminary data.</text>
</comment>
<evidence type="ECO:0000256" key="7">
    <source>
        <dbReference type="ARBA" id="ARBA00022989"/>
    </source>
</evidence>
<dbReference type="PANTHER" id="PTHR21257:SF52">
    <property type="entry name" value="DELTA(14)-STEROL REDUCTASE TM7SF2"/>
    <property type="match status" value="1"/>
</dbReference>
<feature type="transmembrane region" description="Helical" evidence="14">
    <location>
        <begin position="222"/>
        <end position="238"/>
    </location>
</feature>
<keyword evidence="16" id="KW-1185">Reference proteome</keyword>
<evidence type="ECO:0000256" key="5">
    <source>
        <dbReference type="ARBA" id="ARBA00022857"/>
    </source>
</evidence>
<evidence type="ECO:0000256" key="9">
    <source>
        <dbReference type="ARBA" id="ARBA00023011"/>
    </source>
</evidence>
<keyword evidence="5" id="KW-0521">NADP</keyword>
<keyword evidence="10 14" id="KW-0443">Lipid metabolism</keyword>
<organism evidence="15 16">
    <name type="scientific">Sphaerosporella brunnea</name>
    <dbReference type="NCBI Taxonomy" id="1250544"/>
    <lineage>
        <taxon>Eukaryota</taxon>
        <taxon>Fungi</taxon>
        <taxon>Dikarya</taxon>
        <taxon>Ascomycota</taxon>
        <taxon>Pezizomycotina</taxon>
        <taxon>Pezizomycetes</taxon>
        <taxon>Pezizales</taxon>
        <taxon>Pyronemataceae</taxon>
        <taxon>Sphaerosporella</taxon>
    </lineage>
</organism>
<dbReference type="EMBL" id="VXIS01000096">
    <property type="protein sequence ID" value="KAA8905729.1"/>
    <property type="molecule type" value="Genomic_DNA"/>
</dbReference>
<feature type="transmembrane region" description="Helical" evidence="14">
    <location>
        <begin position="258"/>
        <end position="276"/>
    </location>
</feature>
<evidence type="ECO:0000256" key="6">
    <source>
        <dbReference type="ARBA" id="ARBA00022955"/>
    </source>
</evidence>
<evidence type="ECO:0000313" key="16">
    <source>
        <dbReference type="Proteomes" id="UP000326924"/>
    </source>
</evidence>
<feature type="transmembrane region" description="Helical" evidence="14">
    <location>
        <begin position="288"/>
        <end position="307"/>
    </location>
</feature>
<evidence type="ECO:0000256" key="1">
    <source>
        <dbReference type="ARBA" id="ARBA00004141"/>
    </source>
</evidence>
<dbReference type="GO" id="GO:0005789">
    <property type="term" value="C:endoplasmic reticulum membrane"/>
    <property type="evidence" value="ECO:0007669"/>
    <property type="project" value="TreeGrafter"/>
</dbReference>
<gene>
    <name evidence="15" type="ORF">FN846DRAFT_949844</name>
</gene>
<evidence type="ECO:0000256" key="10">
    <source>
        <dbReference type="ARBA" id="ARBA00023098"/>
    </source>
</evidence>
<dbReference type="GO" id="GO:0006696">
    <property type="term" value="P:ergosterol biosynthetic process"/>
    <property type="evidence" value="ECO:0007669"/>
    <property type="project" value="TreeGrafter"/>
</dbReference>
<evidence type="ECO:0000256" key="3">
    <source>
        <dbReference type="ARBA" id="ARBA00022516"/>
    </source>
</evidence>
<dbReference type="Proteomes" id="UP000326924">
    <property type="component" value="Unassembled WGS sequence"/>
</dbReference>
<keyword evidence="12 14" id="KW-1207">Sterol metabolism</keyword>
<dbReference type="AlphaFoldDB" id="A0A5J5EWQ4"/>
<dbReference type="PANTHER" id="PTHR21257">
    <property type="entry name" value="DELTA(14)-STEROL REDUCTASE"/>
    <property type="match status" value="1"/>
</dbReference>
<evidence type="ECO:0000256" key="4">
    <source>
        <dbReference type="ARBA" id="ARBA00022692"/>
    </source>
</evidence>
<dbReference type="PROSITE" id="PS01017">
    <property type="entry name" value="STEROL_REDUCT_1"/>
    <property type="match status" value="1"/>
</dbReference>
<keyword evidence="13 14" id="KW-0753">Steroid metabolism</keyword>
<accession>A0A5J5EWQ4</accession>
<dbReference type="Pfam" id="PF01222">
    <property type="entry name" value="ERG4_ERG24"/>
    <property type="match status" value="1"/>
</dbReference>
<keyword evidence="9 14" id="KW-0756">Sterol biosynthesis</keyword>